<name>A0A4V1GDK3_9BACT</name>
<evidence type="ECO:0000256" key="2">
    <source>
        <dbReference type="ARBA" id="ARBA00022801"/>
    </source>
</evidence>
<dbReference type="EMBL" id="CP040004">
    <property type="protein sequence ID" value="QCT42086.1"/>
    <property type="molecule type" value="Genomic_DNA"/>
</dbReference>
<dbReference type="Proteomes" id="UP000310639">
    <property type="component" value="Chromosome"/>
</dbReference>
<dbReference type="InterPro" id="IPR018120">
    <property type="entry name" value="Glyco_hydro_1_AS"/>
</dbReference>
<dbReference type="GO" id="GO:0005975">
    <property type="term" value="P:carbohydrate metabolic process"/>
    <property type="evidence" value="ECO:0007669"/>
    <property type="project" value="InterPro"/>
</dbReference>
<dbReference type="OrthoDB" id="2339329at2"/>
<dbReference type="PROSITE" id="PS00653">
    <property type="entry name" value="GLYCOSYL_HYDROL_F1_2"/>
    <property type="match status" value="1"/>
</dbReference>
<dbReference type="PANTHER" id="PTHR10353:SF209">
    <property type="entry name" value="GALACTOLIPID GALACTOSYLTRANSFERASE SFR2, CHLOROPLASTIC"/>
    <property type="match status" value="1"/>
</dbReference>
<dbReference type="PROSITE" id="PS00572">
    <property type="entry name" value="GLYCOSYL_HYDROL_F1_1"/>
    <property type="match status" value="1"/>
</dbReference>
<dbReference type="PANTHER" id="PTHR10353">
    <property type="entry name" value="GLYCOSYL HYDROLASE"/>
    <property type="match status" value="1"/>
</dbReference>
<comment type="similarity">
    <text evidence="1 5">Belongs to the glycosyl hydrolase 1 family.</text>
</comment>
<dbReference type="InterPro" id="IPR033132">
    <property type="entry name" value="GH_1_N_CS"/>
</dbReference>
<feature type="active site" description="Nucleophile" evidence="4">
    <location>
        <position position="339"/>
    </location>
</feature>
<dbReference type="InterPro" id="IPR017853">
    <property type="entry name" value="GH"/>
</dbReference>
<gene>
    <name evidence="7" type="ORF">FBF37_01180</name>
</gene>
<keyword evidence="8" id="KW-1185">Reference proteome</keyword>
<organism evidence="7 8">
    <name type="scientific">Candidatus Nanosynbacter featherlites</name>
    <dbReference type="NCBI Taxonomy" id="2572088"/>
    <lineage>
        <taxon>Bacteria</taxon>
        <taxon>Candidatus Saccharimonadota</taxon>
        <taxon>Candidatus Saccharimonadia</taxon>
        <taxon>Candidatus Nanosynbacterales</taxon>
        <taxon>Candidatus Nanosynbacteraceae</taxon>
        <taxon>Candidatus Nanosynbacter</taxon>
    </lineage>
</organism>
<keyword evidence="3 6" id="KW-0326">Glycosidase</keyword>
<evidence type="ECO:0000256" key="1">
    <source>
        <dbReference type="ARBA" id="ARBA00010838"/>
    </source>
</evidence>
<evidence type="ECO:0000256" key="4">
    <source>
        <dbReference type="PROSITE-ProRule" id="PRU10055"/>
    </source>
</evidence>
<evidence type="ECO:0000256" key="6">
    <source>
        <dbReference type="RuleBase" id="RU004468"/>
    </source>
</evidence>
<accession>A0A4V1GDK3</accession>
<sequence length="423" mass="49951">MIDMTETKRSNPSFPKRFLWGAAISAHQTEGGLNNQWTAWELENAKKLATQAPYSFGRTAMWSHVEKEATNPDNYVSGTAVEHYSRYEEDFQLLEQMGLNSFRFGIEWARVEPEEGAWDASVIDHYRTYLKRLKELEITPVVTLFHFTLPVWFAEKGGFEKRSNVAYFVRFVEKILDELGRDLEWIISINEPLVYVGESYFQGTWPPNQTKKLLGFKVLLNLIRAHKKVYQLACKNRRHKVSMAHNLSYIYAGDDAWVSRLSARVADYLVNQWIVRRVRKHSNFLAINYYFAQRFFGYRVHNSEKNPESDLGWDMQPDKLYELLVETYKKHQLPIFITENGLADTADKHRKWWLMETIRAMDRALKEDVKIIGYLHWSLLDNFEWDKGYWPKFGLAKVDRKTMERTLRASGKWYGMVVKRLRS</sequence>
<dbReference type="AlphaFoldDB" id="A0A4V1GDK3"/>
<dbReference type="GO" id="GO:0008422">
    <property type="term" value="F:beta-glucosidase activity"/>
    <property type="evidence" value="ECO:0007669"/>
    <property type="project" value="TreeGrafter"/>
</dbReference>
<dbReference type="KEGG" id="nft:FBF37_01180"/>
<evidence type="ECO:0000313" key="7">
    <source>
        <dbReference type="EMBL" id="QCT42086.1"/>
    </source>
</evidence>
<keyword evidence="2 6" id="KW-0378">Hydrolase</keyword>
<dbReference type="Pfam" id="PF00232">
    <property type="entry name" value="Glyco_hydro_1"/>
    <property type="match status" value="2"/>
</dbReference>
<dbReference type="PRINTS" id="PR00131">
    <property type="entry name" value="GLHYDRLASE1"/>
</dbReference>
<evidence type="ECO:0000256" key="5">
    <source>
        <dbReference type="RuleBase" id="RU003690"/>
    </source>
</evidence>
<dbReference type="Gene3D" id="3.20.20.80">
    <property type="entry name" value="Glycosidases"/>
    <property type="match status" value="1"/>
</dbReference>
<protein>
    <submittedName>
        <fullName evidence="7">Glycoside hydrolase family 1 protein</fullName>
    </submittedName>
</protein>
<evidence type="ECO:0000256" key="3">
    <source>
        <dbReference type="ARBA" id="ARBA00023295"/>
    </source>
</evidence>
<dbReference type="InterPro" id="IPR001360">
    <property type="entry name" value="Glyco_hydro_1"/>
</dbReference>
<reference evidence="7 8" key="1">
    <citation type="submission" date="2019-04" db="EMBL/GenBank/DDBJ databases">
        <title>Saccharibacteria TM7 genomes.</title>
        <authorList>
            <person name="Bor B."/>
            <person name="He X."/>
            <person name="Chen T."/>
            <person name="Dewhirst F.E."/>
        </authorList>
    </citation>
    <scope>NUCLEOTIDE SEQUENCE [LARGE SCALE GENOMIC DNA]</scope>
    <source>
        <strain evidence="7 8">BB001</strain>
    </source>
</reference>
<dbReference type="SUPFAM" id="SSF51445">
    <property type="entry name" value="(Trans)glycosidases"/>
    <property type="match status" value="1"/>
</dbReference>
<proteinExistence type="inferred from homology"/>
<evidence type="ECO:0000313" key="8">
    <source>
        <dbReference type="Proteomes" id="UP000310639"/>
    </source>
</evidence>